<name>A0A395M0Z1_9BACT</name>
<gene>
    <name evidence="1" type="ORF">D0433_05565</name>
</gene>
<dbReference type="AlphaFoldDB" id="A0A395M0Z1"/>
<dbReference type="EMBL" id="PHFL01000039">
    <property type="protein sequence ID" value="RFM24455.1"/>
    <property type="molecule type" value="Genomic_DNA"/>
</dbReference>
<comment type="caution">
    <text evidence="1">The sequence shown here is derived from an EMBL/GenBank/DDBJ whole genome shotgun (WGS) entry which is preliminary data.</text>
</comment>
<accession>A0A395M0Z1</accession>
<reference evidence="1 2" key="1">
    <citation type="journal article" date="2011" name="ISME J.">
        <title>Community ecology of hot spring cyanobacterial mats: predominant populations and their functional potential.</title>
        <authorList>
            <person name="Klatt C.G."/>
            <person name="Wood J.M."/>
            <person name="Rusch D.B."/>
            <person name="Bateson M.M."/>
            <person name="Hamamura N."/>
            <person name="Heidelberg J.F."/>
            <person name="Grossman A.R."/>
            <person name="Bhaya D."/>
            <person name="Cohan F.M."/>
            <person name="Kuhl M."/>
            <person name="Bryant D.A."/>
            <person name="Ward D.M."/>
        </authorList>
    </citation>
    <scope>NUCLEOTIDE SEQUENCE [LARGE SCALE GENOMIC DNA]</scope>
    <source>
        <strain evidence="1">OS</strain>
    </source>
</reference>
<evidence type="ECO:0000313" key="1">
    <source>
        <dbReference type="EMBL" id="RFM24455.1"/>
    </source>
</evidence>
<protein>
    <submittedName>
        <fullName evidence="1">Uncharacterized protein</fullName>
    </submittedName>
</protein>
<sequence length="69" mass="7857">MLLSYAKVLALSVEIVSCCKIETYSKTMVRSKTGGFGVKILENDYEYGKVYEAMKFYYGEQRLAPPFVV</sequence>
<proteinExistence type="predicted"/>
<organism evidence="1 2">
    <name type="scientific">Candidatus Thermochlorobacter aerophilus</name>
    <dbReference type="NCBI Taxonomy" id="1868324"/>
    <lineage>
        <taxon>Bacteria</taxon>
        <taxon>Pseudomonadati</taxon>
        <taxon>Chlorobiota</taxon>
        <taxon>Chlorobiia</taxon>
        <taxon>Chlorobiales</taxon>
        <taxon>Candidatus Thermochlorobacteriaceae</taxon>
        <taxon>Candidatus Thermochlorobacter</taxon>
    </lineage>
</organism>
<evidence type="ECO:0000313" key="2">
    <source>
        <dbReference type="Proteomes" id="UP000266389"/>
    </source>
</evidence>
<dbReference type="Proteomes" id="UP000266389">
    <property type="component" value="Unassembled WGS sequence"/>
</dbReference>